<feature type="region of interest" description="Disordered" evidence="1">
    <location>
        <begin position="182"/>
        <end position="219"/>
    </location>
</feature>
<feature type="transmembrane region" description="Helical" evidence="2">
    <location>
        <begin position="45"/>
        <end position="70"/>
    </location>
</feature>
<dbReference type="Proteomes" id="UP000633219">
    <property type="component" value="Unassembled WGS sequence"/>
</dbReference>
<keyword evidence="2" id="KW-0472">Membrane</keyword>
<comment type="caution">
    <text evidence="3">The sequence shown here is derived from an EMBL/GenBank/DDBJ whole genome shotgun (WGS) entry which is preliminary data.</text>
</comment>
<dbReference type="RefSeq" id="WP_201652515.1">
    <property type="nucleotide sequence ID" value="NZ_JAEQNC010000001.1"/>
</dbReference>
<feature type="transmembrane region" description="Helical" evidence="2">
    <location>
        <begin position="12"/>
        <end position="33"/>
    </location>
</feature>
<keyword evidence="2" id="KW-0812">Transmembrane</keyword>
<protein>
    <submittedName>
        <fullName evidence="3">DUF1499 domain-containing protein</fullName>
    </submittedName>
</protein>
<feature type="compositionally biased region" description="Basic and acidic residues" evidence="1">
    <location>
        <begin position="193"/>
        <end position="202"/>
    </location>
</feature>
<dbReference type="AlphaFoldDB" id="A0A937CN85"/>
<proteinExistence type="predicted"/>
<gene>
    <name evidence="3" type="ORF">JJB09_02465</name>
</gene>
<dbReference type="Pfam" id="PF07386">
    <property type="entry name" value="DUF1499"/>
    <property type="match status" value="1"/>
</dbReference>
<dbReference type="InterPro" id="IPR010865">
    <property type="entry name" value="DUF1499"/>
</dbReference>
<evidence type="ECO:0000313" key="3">
    <source>
        <dbReference type="EMBL" id="MBL0370883.1"/>
    </source>
</evidence>
<reference evidence="3" key="1">
    <citation type="submission" date="2021-01" db="EMBL/GenBank/DDBJ databases">
        <title>Rhizobium sp. strain KVB221 16S ribosomal RNA gene Genome sequencing and assembly.</title>
        <authorList>
            <person name="Kang M."/>
        </authorList>
    </citation>
    <scope>NUCLEOTIDE SEQUENCE</scope>
    <source>
        <strain evidence="3">KVB221</strain>
    </source>
</reference>
<organism evidence="3 4">
    <name type="scientific">Rhizobium setariae</name>
    <dbReference type="NCBI Taxonomy" id="2801340"/>
    <lineage>
        <taxon>Bacteria</taxon>
        <taxon>Pseudomonadati</taxon>
        <taxon>Pseudomonadota</taxon>
        <taxon>Alphaproteobacteria</taxon>
        <taxon>Hyphomicrobiales</taxon>
        <taxon>Rhizobiaceae</taxon>
        <taxon>Rhizobium/Agrobacterium group</taxon>
        <taxon>Rhizobium</taxon>
    </lineage>
</organism>
<dbReference type="EMBL" id="JAEQNC010000001">
    <property type="protein sequence ID" value="MBL0370883.1"/>
    <property type="molecule type" value="Genomic_DNA"/>
</dbReference>
<evidence type="ECO:0000256" key="1">
    <source>
        <dbReference type="SAM" id="MobiDB-lite"/>
    </source>
</evidence>
<feature type="transmembrane region" description="Helical" evidence="2">
    <location>
        <begin position="82"/>
        <end position="102"/>
    </location>
</feature>
<keyword evidence="2" id="KW-1133">Transmembrane helix</keyword>
<name>A0A937CN85_9HYPH</name>
<evidence type="ECO:0000256" key="2">
    <source>
        <dbReference type="SAM" id="Phobius"/>
    </source>
</evidence>
<sequence>MTVRYERPISRSAYFARRLALLAFAMFVLGWGLHRFGPLETPSFLAIALVAAGLAVVAFYLAIVGLAMLWRKGAKGGKAAGQALLLVILPLVPLAFAASNYVNLPPIYDISSDLADPPQWIEEVKADQSWLGERKPETAKERQAEQNAYRTISGRRYDGALDRVYTAALKVADAMGITVTEQRGGPETAPAEARVDSKKAADEAVPDAPENVPVPLPRPEYEMGQPVTVGDAFIQGVHRSLVFGFRQDVVIRMREEAETTLVDIRVASRYGQHDLGSGAAFIEKYLRALDAELLGIAGD</sequence>
<keyword evidence="4" id="KW-1185">Reference proteome</keyword>
<evidence type="ECO:0000313" key="4">
    <source>
        <dbReference type="Proteomes" id="UP000633219"/>
    </source>
</evidence>
<accession>A0A937CN85</accession>